<evidence type="ECO:0000256" key="2">
    <source>
        <dbReference type="ARBA" id="ARBA00008537"/>
    </source>
</evidence>
<accession>A0A512SX00</accession>
<feature type="transmembrane region" description="Helical" evidence="8">
    <location>
        <begin position="238"/>
        <end position="260"/>
    </location>
</feature>
<feature type="transmembrane region" description="Helical" evidence="8">
    <location>
        <begin position="61"/>
        <end position="79"/>
    </location>
</feature>
<dbReference type="InterPro" id="IPR011701">
    <property type="entry name" value="MFS"/>
</dbReference>
<keyword evidence="7 8" id="KW-0472">Membrane</keyword>
<evidence type="ECO:0000256" key="1">
    <source>
        <dbReference type="ARBA" id="ARBA00004651"/>
    </source>
</evidence>
<keyword evidence="4" id="KW-1003">Cell membrane</keyword>
<feature type="transmembrane region" description="Helical" evidence="8">
    <location>
        <begin position="212"/>
        <end position="232"/>
    </location>
</feature>
<dbReference type="Proteomes" id="UP000321793">
    <property type="component" value="Unassembled WGS sequence"/>
</dbReference>
<feature type="transmembrane region" description="Helical" evidence="8">
    <location>
        <begin position="496"/>
        <end position="518"/>
    </location>
</feature>
<feature type="domain" description="Major facilitator superfamily (MFS) profile" evidence="9">
    <location>
        <begin position="20"/>
        <end position="523"/>
    </location>
</feature>
<dbReference type="Gene3D" id="1.20.1250.20">
    <property type="entry name" value="MFS general substrate transporter like domains"/>
    <property type="match status" value="1"/>
</dbReference>
<protein>
    <submittedName>
        <fullName evidence="10">Multidrug resistance protein B</fullName>
    </submittedName>
</protein>
<feature type="transmembrane region" description="Helical" evidence="8">
    <location>
        <begin position="20"/>
        <end position="41"/>
    </location>
</feature>
<evidence type="ECO:0000256" key="5">
    <source>
        <dbReference type="ARBA" id="ARBA00022692"/>
    </source>
</evidence>
<evidence type="ECO:0000313" key="11">
    <source>
        <dbReference type="Proteomes" id="UP000321793"/>
    </source>
</evidence>
<evidence type="ECO:0000256" key="6">
    <source>
        <dbReference type="ARBA" id="ARBA00022989"/>
    </source>
</evidence>
<evidence type="ECO:0000256" key="3">
    <source>
        <dbReference type="ARBA" id="ARBA00022448"/>
    </source>
</evidence>
<dbReference type="Pfam" id="PF07690">
    <property type="entry name" value="MFS_1"/>
    <property type="match status" value="1"/>
</dbReference>
<evidence type="ECO:0000256" key="4">
    <source>
        <dbReference type="ARBA" id="ARBA00022475"/>
    </source>
</evidence>
<dbReference type="PANTHER" id="PTHR42718">
    <property type="entry name" value="MAJOR FACILITATOR SUPERFAMILY MULTIDRUG TRANSPORTER MFSC"/>
    <property type="match status" value="1"/>
</dbReference>
<dbReference type="RefSeq" id="WP_307725651.1">
    <property type="nucleotide sequence ID" value="NZ_BAABDN010000001.1"/>
</dbReference>
<dbReference type="PRINTS" id="PR01036">
    <property type="entry name" value="TCRTETB"/>
</dbReference>
<keyword evidence="5 8" id="KW-0812">Transmembrane</keyword>
<keyword evidence="6 8" id="KW-1133">Transmembrane helix</keyword>
<feature type="transmembrane region" description="Helical" evidence="8">
    <location>
        <begin position="315"/>
        <end position="333"/>
    </location>
</feature>
<dbReference type="InterPro" id="IPR020846">
    <property type="entry name" value="MFS_dom"/>
</dbReference>
<proteinExistence type="inferred from homology"/>
<name>A0A512SX00_9MICO</name>
<keyword evidence="11" id="KW-1185">Reference proteome</keyword>
<dbReference type="AlphaFoldDB" id="A0A512SX00"/>
<dbReference type="Gene3D" id="1.20.1720.10">
    <property type="entry name" value="Multidrug resistance protein D"/>
    <property type="match status" value="1"/>
</dbReference>
<comment type="similarity">
    <text evidence="2">Belongs to the major facilitator superfamily. EmrB family.</text>
</comment>
<dbReference type="InterPro" id="IPR036259">
    <property type="entry name" value="MFS_trans_sf"/>
</dbReference>
<dbReference type="NCBIfam" id="TIGR00711">
    <property type="entry name" value="efflux_EmrB"/>
    <property type="match status" value="1"/>
</dbReference>
<feature type="transmembrane region" description="Helical" evidence="8">
    <location>
        <begin position="116"/>
        <end position="137"/>
    </location>
</feature>
<keyword evidence="3" id="KW-0813">Transport</keyword>
<gene>
    <name evidence="10" type="primary">emrB</name>
    <name evidence="10" type="ORF">KLO01_05370</name>
</gene>
<dbReference type="PANTHER" id="PTHR42718:SF9">
    <property type="entry name" value="MAJOR FACILITATOR SUPERFAMILY MULTIDRUG TRANSPORTER MFSC"/>
    <property type="match status" value="1"/>
</dbReference>
<dbReference type="EMBL" id="BKBA01000003">
    <property type="protein sequence ID" value="GEQ12490.1"/>
    <property type="molecule type" value="Genomic_DNA"/>
</dbReference>
<comment type="subcellular location">
    <subcellularLocation>
        <location evidence="1">Cell membrane</location>
        <topology evidence="1">Multi-pass membrane protein</topology>
    </subcellularLocation>
</comment>
<feature type="transmembrane region" description="Helical" evidence="8">
    <location>
        <begin position="345"/>
        <end position="363"/>
    </location>
</feature>
<feature type="transmembrane region" description="Helical" evidence="8">
    <location>
        <begin position="149"/>
        <end position="172"/>
    </location>
</feature>
<evidence type="ECO:0000256" key="8">
    <source>
        <dbReference type="SAM" id="Phobius"/>
    </source>
</evidence>
<feature type="transmembrane region" description="Helical" evidence="8">
    <location>
        <begin position="410"/>
        <end position="430"/>
    </location>
</feature>
<dbReference type="GO" id="GO:0005886">
    <property type="term" value="C:plasma membrane"/>
    <property type="evidence" value="ECO:0007669"/>
    <property type="project" value="UniProtKB-SubCell"/>
</dbReference>
<feature type="transmembrane region" description="Helical" evidence="8">
    <location>
        <begin position="369"/>
        <end position="389"/>
    </location>
</feature>
<evidence type="ECO:0000313" key="10">
    <source>
        <dbReference type="EMBL" id="GEQ12490.1"/>
    </source>
</evidence>
<dbReference type="CDD" id="cd17503">
    <property type="entry name" value="MFS_LmrB_MDR_like"/>
    <property type="match status" value="1"/>
</dbReference>
<dbReference type="SUPFAM" id="SSF103473">
    <property type="entry name" value="MFS general substrate transporter"/>
    <property type="match status" value="1"/>
</dbReference>
<feature type="transmembrane region" description="Helical" evidence="8">
    <location>
        <begin position="91"/>
        <end position="110"/>
    </location>
</feature>
<organism evidence="10 11">
    <name type="scientific">Knoellia locipacati</name>
    <dbReference type="NCBI Taxonomy" id="882824"/>
    <lineage>
        <taxon>Bacteria</taxon>
        <taxon>Bacillati</taxon>
        <taxon>Actinomycetota</taxon>
        <taxon>Actinomycetes</taxon>
        <taxon>Micrococcales</taxon>
        <taxon>Intrasporangiaceae</taxon>
        <taxon>Knoellia</taxon>
    </lineage>
</organism>
<dbReference type="InterPro" id="IPR004638">
    <property type="entry name" value="EmrB-like"/>
</dbReference>
<feature type="transmembrane region" description="Helical" evidence="8">
    <location>
        <begin position="178"/>
        <end position="200"/>
    </location>
</feature>
<reference evidence="10 11" key="1">
    <citation type="submission" date="2019-07" db="EMBL/GenBank/DDBJ databases">
        <title>Whole genome shotgun sequence of Knoellia locipacati NBRC 109775.</title>
        <authorList>
            <person name="Hosoyama A."/>
            <person name="Uohara A."/>
            <person name="Ohji S."/>
            <person name="Ichikawa N."/>
        </authorList>
    </citation>
    <scope>NUCLEOTIDE SEQUENCE [LARGE SCALE GENOMIC DNA]</scope>
    <source>
        <strain evidence="10 11">NBRC 109775</strain>
    </source>
</reference>
<sequence length="543" mass="57104">MSSSAPIEYPDKIDGAVLKVAGVVVLGAIMSILDITVVNVALPDLQVTFTGVDNPLPYSTVAWTVTAYTLALATVIPLTGWAADRFGTKRLYMLALLLFTLGSVLCAAATSINMLILFRVIQGLGGGLLMPLGMTIMTRAAGPARMGRLMAILGIPMLLGPIGGPILGGWLIDKVSWHWIFLINLPLGVGALVYAWWALAKDAPEPTESFDFVGMLMMSPGLAAFLYGISSIPEEGTFFSAKVLGFAGVGLALIIAFVFYSFKPEHPLLDLRLFKNKNLTWSIVTMFIFAGAFFGGLLLVPTYLQQVRGEGALDAGLLVAPQGIGAMLTMPIAGALADKFPVGRIVPFGLATITAGMFALTRVDGTTSYWGYLIPVLFVMGLGMGATMMPLMTSAIKTLTSHQVARGSTLLNISQQVASSIGVAIISVVLTNGLTKDPLVSQAGAFAEASKADPANTASLLREFPLVGEILGRFGNDAAAGQAALQDAVHNAMGEVFGSTFLVAAIMVSFTLVTAAFLPRKHEESHLLDDADAADVAPPVILH</sequence>
<dbReference type="PROSITE" id="PS50850">
    <property type="entry name" value="MFS"/>
    <property type="match status" value="1"/>
</dbReference>
<evidence type="ECO:0000256" key="7">
    <source>
        <dbReference type="ARBA" id="ARBA00023136"/>
    </source>
</evidence>
<comment type="caution">
    <text evidence="10">The sequence shown here is derived from an EMBL/GenBank/DDBJ whole genome shotgun (WGS) entry which is preliminary data.</text>
</comment>
<evidence type="ECO:0000259" key="9">
    <source>
        <dbReference type="PROSITE" id="PS50850"/>
    </source>
</evidence>
<feature type="transmembrane region" description="Helical" evidence="8">
    <location>
        <begin position="281"/>
        <end position="303"/>
    </location>
</feature>
<dbReference type="GO" id="GO:0022857">
    <property type="term" value="F:transmembrane transporter activity"/>
    <property type="evidence" value="ECO:0007669"/>
    <property type="project" value="InterPro"/>
</dbReference>